<dbReference type="InterPro" id="IPR042097">
    <property type="entry name" value="Aminopeptidase_N-like_N_sf"/>
</dbReference>
<dbReference type="SUPFAM" id="SSF63737">
    <property type="entry name" value="Leukotriene A4 hydrolase N-terminal domain"/>
    <property type="match status" value="1"/>
</dbReference>
<keyword evidence="3" id="KW-1185">Reference proteome</keyword>
<organism evidence="2 3">
    <name type="scientific">Rhamnusium bicolor</name>
    <dbReference type="NCBI Taxonomy" id="1586634"/>
    <lineage>
        <taxon>Eukaryota</taxon>
        <taxon>Metazoa</taxon>
        <taxon>Ecdysozoa</taxon>
        <taxon>Arthropoda</taxon>
        <taxon>Hexapoda</taxon>
        <taxon>Insecta</taxon>
        <taxon>Pterygota</taxon>
        <taxon>Neoptera</taxon>
        <taxon>Endopterygota</taxon>
        <taxon>Coleoptera</taxon>
        <taxon>Polyphaga</taxon>
        <taxon>Cucujiformia</taxon>
        <taxon>Chrysomeloidea</taxon>
        <taxon>Cerambycidae</taxon>
        <taxon>Lepturinae</taxon>
        <taxon>Rhagiini</taxon>
        <taxon>Rhamnusium</taxon>
    </lineage>
</organism>
<dbReference type="Proteomes" id="UP001162156">
    <property type="component" value="Unassembled WGS sequence"/>
</dbReference>
<gene>
    <name evidence="2" type="ORF">NQ314_006465</name>
</gene>
<protein>
    <recommendedName>
        <fullName evidence="1">Aminopeptidase N-like N-terminal domain-containing protein</fullName>
    </recommendedName>
</protein>
<evidence type="ECO:0000313" key="3">
    <source>
        <dbReference type="Proteomes" id="UP001162156"/>
    </source>
</evidence>
<evidence type="ECO:0000259" key="1">
    <source>
        <dbReference type="Pfam" id="PF17900"/>
    </source>
</evidence>
<dbReference type="InterPro" id="IPR050344">
    <property type="entry name" value="Peptidase_M1_aminopeptidases"/>
</dbReference>
<dbReference type="PANTHER" id="PTHR11533:SF18">
    <property type="entry name" value="FI02158P"/>
    <property type="match status" value="1"/>
</dbReference>
<evidence type="ECO:0000313" key="2">
    <source>
        <dbReference type="EMBL" id="KAJ8958080.1"/>
    </source>
</evidence>
<proteinExistence type="predicted"/>
<dbReference type="AlphaFoldDB" id="A0AAV8Z239"/>
<dbReference type="PANTHER" id="PTHR11533">
    <property type="entry name" value="PROTEASE M1 ZINC METALLOPROTEASE"/>
    <property type="match status" value="1"/>
</dbReference>
<dbReference type="EMBL" id="JANEYF010001753">
    <property type="protein sequence ID" value="KAJ8958080.1"/>
    <property type="molecule type" value="Genomic_DNA"/>
</dbReference>
<name>A0AAV8Z239_9CUCU</name>
<comment type="caution">
    <text evidence="2">The sequence shown here is derived from an EMBL/GenBank/DDBJ whole genome shotgun (WGS) entry which is preliminary data.</text>
</comment>
<dbReference type="GO" id="GO:0005615">
    <property type="term" value="C:extracellular space"/>
    <property type="evidence" value="ECO:0007669"/>
    <property type="project" value="TreeGrafter"/>
</dbReference>
<feature type="domain" description="Aminopeptidase N-like N-terminal" evidence="1">
    <location>
        <begin position="11"/>
        <end position="128"/>
    </location>
</feature>
<dbReference type="GO" id="GO:0005737">
    <property type="term" value="C:cytoplasm"/>
    <property type="evidence" value="ECO:0007669"/>
    <property type="project" value="TreeGrafter"/>
</dbReference>
<dbReference type="InterPro" id="IPR045357">
    <property type="entry name" value="Aminopeptidase_N-like_N"/>
</dbReference>
<dbReference type="Pfam" id="PF17900">
    <property type="entry name" value="Peptidase_M1_N"/>
    <property type="match status" value="1"/>
</dbReference>
<reference evidence="2" key="1">
    <citation type="journal article" date="2023" name="Insect Mol. Biol.">
        <title>Genome sequencing provides insights into the evolution of gene families encoding plant cell wall-degrading enzymes in longhorned beetles.</title>
        <authorList>
            <person name="Shin N.R."/>
            <person name="Okamura Y."/>
            <person name="Kirsch R."/>
            <person name="Pauchet Y."/>
        </authorList>
    </citation>
    <scope>NUCLEOTIDE SEQUENCE</scope>
    <source>
        <strain evidence="2">RBIC_L_NR</strain>
    </source>
</reference>
<sequence>MSNVPDATESTVITPKSVAIESAKKVRKKPLFNITFQSPIRPGAVLEIFIQFTGRLFNDTSEGLFRSSYIDPVIKETKWFVSTHMRPNLARSVFPCFDEPAYKVPMVITVGRHKNMSVISNMPLKSTTPM</sequence>
<dbReference type="Gene3D" id="2.60.40.1730">
    <property type="entry name" value="tricorn interacting facor f3 domain"/>
    <property type="match status" value="1"/>
</dbReference>
<accession>A0AAV8Z239</accession>
<dbReference type="GO" id="GO:0016020">
    <property type="term" value="C:membrane"/>
    <property type="evidence" value="ECO:0007669"/>
    <property type="project" value="TreeGrafter"/>
</dbReference>